<name>A0A8E1S0N8_9GAMM</name>
<gene>
    <name evidence="2" type="ORF">SA3R_04960</name>
</gene>
<evidence type="ECO:0000313" key="3">
    <source>
        <dbReference type="Proteomes" id="UP000071979"/>
    </source>
</evidence>
<protein>
    <submittedName>
        <fullName evidence="2">Uncharacterized protein</fullName>
    </submittedName>
</protein>
<proteinExistence type="predicted"/>
<dbReference type="RefSeq" id="WP_058775796.1">
    <property type="nucleotide sequence ID" value="NZ_CP045216.1"/>
</dbReference>
<accession>A0A8E1S0N8</accession>
<dbReference type="AlphaFoldDB" id="A0A8E1S0N8"/>
<sequence>MQKLAGIMLLGCMSVGAAQAADLSFQNAQGNIEVVPGKPTFVHKLHYRKLYDEKPFPDAVIYYYSNGVYKILSQGENHYGLYVMQGSVEDQSYTIRYISAPSKDWGNKTAFHQLTFVNGAQAKVFIQNAITDTGEQIAQQNGEFLLQDHDPANAAADRWDDELKIQR</sequence>
<feature type="chain" id="PRO_5034839214" evidence="1">
    <location>
        <begin position="21"/>
        <end position="167"/>
    </location>
</feature>
<evidence type="ECO:0000313" key="2">
    <source>
        <dbReference type="EMBL" id="KTS68644.1"/>
    </source>
</evidence>
<feature type="signal peptide" evidence="1">
    <location>
        <begin position="1"/>
        <end position="20"/>
    </location>
</feature>
<keyword evidence="1" id="KW-0732">Signal</keyword>
<dbReference type="EMBL" id="LDSE01000009">
    <property type="protein sequence ID" value="KTS68644.1"/>
    <property type="molecule type" value="Genomic_DNA"/>
</dbReference>
<reference evidence="2 3" key="1">
    <citation type="journal article" date="2016" name="Front. Microbiol.">
        <title>Genomic Resource of Rice Seed Associated Bacteria.</title>
        <authorList>
            <person name="Midha S."/>
            <person name="Bansal K."/>
            <person name="Sharma S."/>
            <person name="Kumar N."/>
            <person name="Patil P.P."/>
            <person name="Chaudhry V."/>
            <person name="Patil P.B."/>
        </authorList>
    </citation>
    <scope>NUCLEOTIDE SEQUENCE [LARGE SCALE GENOMIC DNA]</scope>
    <source>
        <strain evidence="2 3">SA3</strain>
    </source>
</reference>
<organism evidence="2 3">
    <name type="scientific">Pantoea dispersa</name>
    <dbReference type="NCBI Taxonomy" id="59814"/>
    <lineage>
        <taxon>Bacteria</taxon>
        <taxon>Pseudomonadati</taxon>
        <taxon>Pseudomonadota</taxon>
        <taxon>Gammaproteobacteria</taxon>
        <taxon>Enterobacterales</taxon>
        <taxon>Erwiniaceae</taxon>
        <taxon>Pantoea</taxon>
    </lineage>
</organism>
<evidence type="ECO:0000256" key="1">
    <source>
        <dbReference type="SAM" id="SignalP"/>
    </source>
</evidence>
<comment type="caution">
    <text evidence="2">The sequence shown here is derived from an EMBL/GenBank/DDBJ whole genome shotgun (WGS) entry which is preliminary data.</text>
</comment>
<dbReference type="Proteomes" id="UP000071979">
    <property type="component" value="Unassembled WGS sequence"/>
</dbReference>